<dbReference type="Proteomes" id="UP001163262">
    <property type="component" value="Chromosome"/>
</dbReference>
<name>A0AA46ZYU4_CAPOC</name>
<dbReference type="Gene3D" id="3.30.420.40">
    <property type="match status" value="2"/>
</dbReference>
<dbReference type="EMBL" id="CP110230">
    <property type="protein sequence ID" value="UZD40523.1"/>
    <property type="molecule type" value="Genomic_DNA"/>
</dbReference>
<evidence type="ECO:0000313" key="2">
    <source>
        <dbReference type="EMBL" id="UZD40523.1"/>
    </source>
</evidence>
<comment type="similarity">
    <text evidence="1">Belongs to the ROK (NagC/XylR) family.</text>
</comment>
<dbReference type="SUPFAM" id="SSF46785">
    <property type="entry name" value="Winged helix' DNA-binding domain"/>
    <property type="match status" value="1"/>
</dbReference>
<protein>
    <submittedName>
        <fullName evidence="2">ROK family transcriptional regulator</fullName>
    </submittedName>
</protein>
<dbReference type="PROSITE" id="PS01125">
    <property type="entry name" value="ROK"/>
    <property type="match status" value="1"/>
</dbReference>
<dbReference type="InterPro" id="IPR036390">
    <property type="entry name" value="WH_DNA-bd_sf"/>
</dbReference>
<dbReference type="PANTHER" id="PTHR18964:SF149">
    <property type="entry name" value="BIFUNCTIONAL UDP-N-ACETYLGLUCOSAMINE 2-EPIMERASE_N-ACETYLMANNOSAMINE KINASE"/>
    <property type="match status" value="1"/>
</dbReference>
<proteinExistence type="inferred from homology"/>
<dbReference type="RefSeq" id="WP_264860245.1">
    <property type="nucleotide sequence ID" value="NZ_CP110230.1"/>
</dbReference>
<dbReference type="Gene3D" id="1.10.10.10">
    <property type="entry name" value="Winged helix-like DNA-binding domain superfamily/Winged helix DNA-binding domain"/>
    <property type="match status" value="1"/>
</dbReference>
<dbReference type="Pfam" id="PF00480">
    <property type="entry name" value="ROK"/>
    <property type="match status" value="1"/>
</dbReference>
<sequence length="402" mass="44502">MGLKFLEEIKQGIRSASLKKDIICYYINNGDDTLADLGKELNFSVPTVTKMVGELIEDGIVMDFGKMETPGGRRPNIYGLNQSSGYFIGVDISQKRVHIGLINFKGDLIDEQMDISFEEAHPHERFERLCEIIEDFMSHTVVPKDKILSIGINISGRVNPQTGHSYSFFYFDERPLTEMFEEKLGIDVSIDNDSRAMAYGEYIKGRVQAEKNIIYVNVGWGLGLGIIVNGQLYYGKSGFSGEFGHITAFENEILCHCGKKGCLETEASGSALYRKFLEKLHNGQSSLLTQQKENEDEITLNDIIDVALQEDILAIELIEEVGNTLGKHVAGLINLFNPELVIIGGTLANAGDYLMLPLRSAIKKYSLNLVNKDSSIKVSKLGDKAGLLGASLLARSKFIGLI</sequence>
<evidence type="ECO:0000313" key="3">
    <source>
        <dbReference type="Proteomes" id="UP001163262"/>
    </source>
</evidence>
<dbReference type="InterPro" id="IPR036388">
    <property type="entry name" value="WH-like_DNA-bd_sf"/>
</dbReference>
<accession>A0AA46ZYU4</accession>
<dbReference type="PANTHER" id="PTHR18964">
    <property type="entry name" value="ROK (REPRESSOR, ORF, KINASE) FAMILY"/>
    <property type="match status" value="1"/>
</dbReference>
<dbReference type="InterPro" id="IPR049874">
    <property type="entry name" value="ROK_cs"/>
</dbReference>
<dbReference type="InterPro" id="IPR043129">
    <property type="entry name" value="ATPase_NBD"/>
</dbReference>
<dbReference type="InterPro" id="IPR000600">
    <property type="entry name" value="ROK"/>
</dbReference>
<dbReference type="Pfam" id="PF13412">
    <property type="entry name" value="HTH_24"/>
    <property type="match status" value="1"/>
</dbReference>
<gene>
    <name evidence="2" type="ORF">OL231_10155</name>
</gene>
<evidence type="ECO:0000256" key="1">
    <source>
        <dbReference type="ARBA" id="ARBA00006479"/>
    </source>
</evidence>
<dbReference type="SUPFAM" id="SSF53067">
    <property type="entry name" value="Actin-like ATPase domain"/>
    <property type="match status" value="1"/>
</dbReference>
<reference evidence="2" key="1">
    <citation type="submission" date="2022-10" db="EMBL/GenBank/DDBJ databases">
        <title>Complete genome sequence of Capnocytophaga ochracea KCOM 2812 isolated from actinomycosis lesion.</title>
        <authorList>
            <person name="Kook J.-K."/>
            <person name="Park S.-N."/>
            <person name="Lim Y.K."/>
        </authorList>
    </citation>
    <scope>NUCLEOTIDE SEQUENCE</scope>
    <source>
        <strain evidence="2">KCOM 28121</strain>
    </source>
</reference>
<organism evidence="2 3">
    <name type="scientific">Capnocytophaga ochracea</name>
    <dbReference type="NCBI Taxonomy" id="1018"/>
    <lineage>
        <taxon>Bacteria</taxon>
        <taxon>Pseudomonadati</taxon>
        <taxon>Bacteroidota</taxon>
        <taxon>Flavobacteriia</taxon>
        <taxon>Flavobacteriales</taxon>
        <taxon>Flavobacteriaceae</taxon>
        <taxon>Capnocytophaga</taxon>
    </lineage>
</organism>
<dbReference type="AlphaFoldDB" id="A0AA46ZYU4"/>